<dbReference type="PANTHER" id="PTHR11733">
    <property type="entry name" value="ZINC METALLOPROTEASE FAMILY M13 NEPRILYSIN-RELATED"/>
    <property type="match status" value="1"/>
</dbReference>
<dbReference type="AlphaFoldDB" id="A0AAY5L8G0"/>
<reference evidence="10" key="3">
    <citation type="submission" date="2025-09" db="UniProtKB">
        <authorList>
            <consortium name="Ensembl"/>
        </authorList>
    </citation>
    <scope>IDENTIFICATION</scope>
</reference>
<keyword evidence="7" id="KW-1133">Transmembrane helix</keyword>
<reference evidence="10 11" key="1">
    <citation type="submission" date="2020-02" db="EMBL/GenBank/DDBJ databases">
        <title>Esox lucius (northern pike) genome, fEsoLuc1, primary haplotype.</title>
        <authorList>
            <person name="Myers G."/>
            <person name="Karagic N."/>
            <person name="Meyer A."/>
            <person name="Pippel M."/>
            <person name="Reichard M."/>
            <person name="Winkler S."/>
            <person name="Tracey A."/>
            <person name="Sims Y."/>
            <person name="Howe K."/>
            <person name="Rhie A."/>
            <person name="Formenti G."/>
            <person name="Durbin R."/>
            <person name="Fedrigo O."/>
            <person name="Jarvis E.D."/>
        </authorList>
    </citation>
    <scope>NUCLEOTIDE SEQUENCE [LARGE SCALE GENOMIC DNA]</scope>
</reference>
<dbReference type="Proteomes" id="UP000265140">
    <property type="component" value="Chromosome 20"/>
</dbReference>
<dbReference type="Gene3D" id="1.10.1380.10">
    <property type="entry name" value="Neutral endopeptidase , domain2"/>
    <property type="match status" value="1"/>
</dbReference>
<dbReference type="PROSITE" id="PS51885">
    <property type="entry name" value="NEPRILYSIN"/>
    <property type="match status" value="1"/>
</dbReference>
<keyword evidence="3" id="KW-0479">Metal-binding</keyword>
<dbReference type="InterPro" id="IPR024079">
    <property type="entry name" value="MetalloPept_cat_dom_sf"/>
</dbReference>
<gene>
    <name evidence="10" type="primary">KEL</name>
</gene>
<evidence type="ECO:0000256" key="7">
    <source>
        <dbReference type="SAM" id="Phobius"/>
    </source>
</evidence>
<keyword evidence="7" id="KW-0812">Transmembrane</keyword>
<dbReference type="PANTHER" id="PTHR11733:SF128">
    <property type="entry name" value="KELL BLOOD GROUP GLYCOPROTEIN"/>
    <property type="match status" value="1"/>
</dbReference>
<evidence type="ECO:0000259" key="9">
    <source>
        <dbReference type="Pfam" id="PF05649"/>
    </source>
</evidence>
<proteinExistence type="predicted"/>
<dbReference type="GO" id="GO:0004222">
    <property type="term" value="F:metalloendopeptidase activity"/>
    <property type="evidence" value="ECO:0007669"/>
    <property type="project" value="InterPro"/>
</dbReference>
<evidence type="ECO:0000313" key="10">
    <source>
        <dbReference type="Ensembl" id="ENSELUP00000097331.1"/>
    </source>
</evidence>
<dbReference type="SUPFAM" id="SSF55486">
    <property type="entry name" value="Metalloproteases ('zincins'), catalytic domain"/>
    <property type="match status" value="1"/>
</dbReference>
<evidence type="ECO:0000259" key="8">
    <source>
        <dbReference type="Pfam" id="PF01431"/>
    </source>
</evidence>
<evidence type="ECO:0000256" key="6">
    <source>
        <dbReference type="ARBA" id="ARBA00023049"/>
    </source>
</evidence>
<dbReference type="InterPro" id="IPR008753">
    <property type="entry name" value="Peptidase_M13_N"/>
</dbReference>
<dbReference type="GeneTree" id="ENSGT00940000156745"/>
<dbReference type="Ensembl" id="ENSELUT00000089188.1">
    <property type="protein sequence ID" value="ENSELUP00000097331.1"/>
    <property type="gene ID" value="ENSELUG00000017356.3"/>
</dbReference>
<keyword evidence="2" id="KW-0645">Protease</keyword>
<evidence type="ECO:0000256" key="5">
    <source>
        <dbReference type="ARBA" id="ARBA00022833"/>
    </source>
</evidence>
<keyword evidence="4" id="KW-0378">Hydrolase</keyword>
<evidence type="ECO:0000256" key="1">
    <source>
        <dbReference type="ARBA" id="ARBA00001947"/>
    </source>
</evidence>
<dbReference type="Pfam" id="PF01431">
    <property type="entry name" value="Peptidase_M13"/>
    <property type="match status" value="1"/>
</dbReference>
<dbReference type="InterPro" id="IPR042089">
    <property type="entry name" value="Peptidase_M13_dom_2"/>
</dbReference>
<evidence type="ECO:0000313" key="11">
    <source>
        <dbReference type="Proteomes" id="UP000265140"/>
    </source>
</evidence>
<evidence type="ECO:0000256" key="3">
    <source>
        <dbReference type="ARBA" id="ARBA00022723"/>
    </source>
</evidence>
<name>A0AAY5L8G0_ESOLU</name>
<evidence type="ECO:0000256" key="2">
    <source>
        <dbReference type="ARBA" id="ARBA00022670"/>
    </source>
</evidence>
<keyword evidence="5" id="KW-0862">Zinc</keyword>
<dbReference type="Pfam" id="PF05649">
    <property type="entry name" value="Peptidase_M13_N"/>
    <property type="match status" value="1"/>
</dbReference>
<feature type="transmembrane region" description="Helical" evidence="7">
    <location>
        <begin position="16"/>
        <end position="36"/>
    </location>
</feature>
<keyword evidence="11" id="KW-1185">Reference proteome</keyword>
<keyword evidence="6" id="KW-0482">Metalloprotease</keyword>
<protein>
    <recommendedName>
        <fullName evidence="12">Kell metallo-endopeptidase (Kell blood group)</fullName>
    </recommendedName>
</protein>
<sequence>HQAEEWKPQIWKRHHILLLLLGSSFCLSILGLIYFFHQHPPVEKPPASTPCTSPACQRVATRLAVTVDPFTFYPQAVAVLALSESEDCSSPGDSAKQKACRFYRSCMDIGPTENAGPEPFLWLVHQLGGWAVSGPWNQTDFNSTLHLLMRDYATFPFFNVYVGKDPNDTQGDKMYIQILRPFLASCQKLLDLLGFPFSSTSIHVGLFISLSSELAVEASPLAHRLERGLLYQRLTIKELQTLAPAIDWLGCLRATFHPHPVSQSDHVLLHNLPYIIHMSRVISKCGPLHTFMVFSLLHTVIPALDSRFAQTEKKFSSALGTEEEVSDMWTTHDRFSLAFELLCLWLINLEKLLCLSIFCPSLSITPFLSRNELIFPIGMFVQPLFHPTYPRAVNFGVLGTLMAKDILQLLLPNSKAPICSLGYSFLLPFLSHTIYLSVSQAYKESLKKYPWDFTLSGLSHIHLFLTSFIRVGITVDQQL</sequence>
<organism evidence="10 11">
    <name type="scientific">Esox lucius</name>
    <name type="common">Northern pike</name>
    <dbReference type="NCBI Taxonomy" id="8010"/>
    <lineage>
        <taxon>Eukaryota</taxon>
        <taxon>Metazoa</taxon>
        <taxon>Chordata</taxon>
        <taxon>Craniata</taxon>
        <taxon>Vertebrata</taxon>
        <taxon>Euteleostomi</taxon>
        <taxon>Actinopterygii</taxon>
        <taxon>Neopterygii</taxon>
        <taxon>Teleostei</taxon>
        <taxon>Protacanthopterygii</taxon>
        <taxon>Esociformes</taxon>
        <taxon>Esocidae</taxon>
        <taxon>Esox</taxon>
    </lineage>
</organism>
<dbReference type="GO" id="GO:0016485">
    <property type="term" value="P:protein processing"/>
    <property type="evidence" value="ECO:0007669"/>
    <property type="project" value="TreeGrafter"/>
</dbReference>
<dbReference type="InterPro" id="IPR000718">
    <property type="entry name" value="Peptidase_M13"/>
</dbReference>
<keyword evidence="7" id="KW-0472">Membrane</keyword>
<dbReference type="Gene3D" id="3.40.390.10">
    <property type="entry name" value="Collagenase (Catalytic Domain)"/>
    <property type="match status" value="1"/>
</dbReference>
<dbReference type="InterPro" id="IPR018497">
    <property type="entry name" value="Peptidase_M13_C"/>
</dbReference>
<comment type="cofactor">
    <cofactor evidence="1">
        <name>Zn(2+)</name>
        <dbReference type="ChEBI" id="CHEBI:29105"/>
    </cofactor>
</comment>
<evidence type="ECO:0008006" key="12">
    <source>
        <dbReference type="Google" id="ProtNLM"/>
    </source>
</evidence>
<evidence type="ECO:0000256" key="4">
    <source>
        <dbReference type="ARBA" id="ARBA00022801"/>
    </source>
</evidence>
<dbReference type="GO" id="GO:0005886">
    <property type="term" value="C:plasma membrane"/>
    <property type="evidence" value="ECO:0007669"/>
    <property type="project" value="TreeGrafter"/>
</dbReference>
<feature type="domain" description="Peptidase M13 C-terminal" evidence="8">
    <location>
        <begin position="369"/>
        <end position="406"/>
    </location>
</feature>
<feature type="domain" description="Peptidase M13 N-terminal" evidence="9">
    <location>
        <begin position="87"/>
        <end position="329"/>
    </location>
</feature>
<dbReference type="GO" id="GO:0046872">
    <property type="term" value="F:metal ion binding"/>
    <property type="evidence" value="ECO:0007669"/>
    <property type="project" value="UniProtKB-KW"/>
</dbReference>
<accession>A0AAY5L8G0</accession>
<reference evidence="10" key="2">
    <citation type="submission" date="2025-08" db="UniProtKB">
        <authorList>
            <consortium name="Ensembl"/>
        </authorList>
    </citation>
    <scope>IDENTIFICATION</scope>
</reference>